<gene>
    <name evidence="2" type="ORF">APLA_LOCUS3012</name>
</gene>
<dbReference type="AlphaFoldDB" id="A0A8S0Z6C6"/>
<name>A0A8S0Z6C6_ARCPL</name>
<accession>A0A8S0Z6C6</accession>
<reference evidence="2 3" key="1">
    <citation type="submission" date="2020-04" db="EMBL/GenBank/DDBJ databases">
        <authorList>
            <person name="Wallbank WR R."/>
            <person name="Pardo Diaz C."/>
            <person name="Kozak K."/>
            <person name="Martin S."/>
            <person name="Jiggins C."/>
            <person name="Moest M."/>
            <person name="Warren A I."/>
            <person name="Byers J.R.P. K."/>
            <person name="Montejo-Kovacevich G."/>
            <person name="Yen C E."/>
        </authorList>
    </citation>
    <scope>NUCLEOTIDE SEQUENCE [LARGE SCALE GENOMIC DNA]</scope>
</reference>
<comment type="caution">
    <text evidence="2">The sequence shown here is derived from an EMBL/GenBank/DDBJ whole genome shotgun (WGS) entry which is preliminary data.</text>
</comment>
<protein>
    <recommendedName>
        <fullName evidence="4">Gag-like protein</fullName>
    </recommendedName>
</protein>
<dbReference type="Gene3D" id="1.20.120.20">
    <property type="entry name" value="Apolipoprotein"/>
    <property type="match status" value="1"/>
</dbReference>
<dbReference type="EMBL" id="CADEBD010000277">
    <property type="protein sequence ID" value="CAB3227415.1"/>
    <property type="molecule type" value="Genomic_DNA"/>
</dbReference>
<sequence>MSLYRTPKTSGATKTPTTPSPATSTAAAQDAARTFIKRPETKRRSLDNRETYNKRQNDYAAMSSDLLLQGLLKTFEDIPSKVQEYPQMRRDIKQFLEAHSDKGMRVVFELSARMQRLEAKGPKTETLTSKGQDEVIKKLGEMEATLTERISEMEKTIQTDLQGLDVSANDRGSDLKETIGEKLADVEQMTTEVESRLHDRLEKLAEEVVAARHETVGPATYASIAAARPARRPALHSVAVTFESGLETADQILARVKKAVDARGTGLKINKVRKAKNQTVIIGCDTEEERNKVQNIIEKRGNGLKAAPMRNKDPLVILRDVHNDSDDEDLKNAIFTQNREIFYDIPEEDIEELNIKYKKRTRNPNTVHIILQVRPAVWRRMTEAGALYLDLQRVRVEDQSPLIQCTRCLAFGHGRKFCTGGADMCSHCGGPHLREKCADYVAGKEPRCCNCSRSGLQGTDHNAFSIDCPERKKWDYLARANTAYA</sequence>
<evidence type="ECO:0000313" key="2">
    <source>
        <dbReference type="EMBL" id="CAB3227415.1"/>
    </source>
</evidence>
<organism evidence="2 3">
    <name type="scientific">Arctia plantaginis</name>
    <name type="common">Wood tiger moth</name>
    <name type="synonym">Phalaena plantaginis</name>
    <dbReference type="NCBI Taxonomy" id="874455"/>
    <lineage>
        <taxon>Eukaryota</taxon>
        <taxon>Metazoa</taxon>
        <taxon>Ecdysozoa</taxon>
        <taxon>Arthropoda</taxon>
        <taxon>Hexapoda</taxon>
        <taxon>Insecta</taxon>
        <taxon>Pterygota</taxon>
        <taxon>Neoptera</taxon>
        <taxon>Endopterygota</taxon>
        <taxon>Lepidoptera</taxon>
        <taxon>Glossata</taxon>
        <taxon>Ditrysia</taxon>
        <taxon>Noctuoidea</taxon>
        <taxon>Erebidae</taxon>
        <taxon>Arctiinae</taxon>
        <taxon>Arctia</taxon>
    </lineage>
</organism>
<evidence type="ECO:0000256" key="1">
    <source>
        <dbReference type="SAM" id="MobiDB-lite"/>
    </source>
</evidence>
<feature type="compositionally biased region" description="Low complexity" evidence="1">
    <location>
        <begin position="1"/>
        <end position="28"/>
    </location>
</feature>
<feature type="region of interest" description="Disordered" evidence="1">
    <location>
        <begin position="1"/>
        <end position="32"/>
    </location>
</feature>
<evidence type="ECO:0008006" key="4">
    <source>
        <dbReference type="Google" id="ProtNLM"/>
    </source>
</evidence>
<evidence type="ECO:0000313" key="3">
    <source>
        <dbReference type="Proteomes" id="UP000494256"/>
    </source>
</evidence>
<feature type="region of interest" description="Disordered" evidence="1">
    <location>
        <begin position="37"/>
        <end position="56"/>
    </location>
</feature>
<dbReference type="Proteomes" id="UP000494256">
    <property type="component" value="Unassembled WGS sequence"/>
</dbReference>
<dbReference type="OrthoDB" id="9982100at2759"/>
<proteinExistence type="predicted"/>